<dbReference type="InterPro" id="IPR009057">
    <property type="entry name" value="Homeodomain-like_sf"/>
</dbReference>
<dbReference type="InterPro" id="IPR052158">
    <property type="entry name" value="INH-QAR"/>
</dbReference>
<evidence type="ECO:0000313" key="5">
    <source>
        <dbReference type="EMBL" id="RAJ81994.1"/>
    </source>
</evidence>
<dbReference type="OrthoDB" id="9803764at2"/>
<evidence type="ECO:0000256" key="2">
    <source>
        <dbReference type="ARBA" id="ARBA00023163"/>
    </source>
</evidence>
<name>A0A327W1T8_9BACT</name>
<evidence type="ECO:0000313" key="6">
    <source>
        <dbReference type="Proteomes" id="UP000249819"/>
    </source>
</evidence>
<organism evidence="5 6">
    <name type="scientific">Chitinophaga dinghuensis</name>
    <dbReference type="NCBI Taxonomy" id="1539050"/>
    <lineage>
        <taxon>Bacteria</taxon>
        <taxon>Pseudomonadati</taxon>
        <taxon>Bacteroidota</taxon>
        <taxon>Chitinophagia</taxon>
        <taxon>Chitinophagales</taxon>
        <taxon>Chitinophagaceae</taxon>
        <taxon>Chitinophaga</taxon>
    </lineage>
</organism>
<protein>
    <submittedName>
        <fullName evidence="5">Transcriptional regulator GlxA family with amidase domain</fullName>
    </submittedName>
</protein>
<evidence type="ECO:0000256" key="1">
    <source>
        <dbReference type="ARBA" id="ARBA00023015"/>
    </source>
</evidence>
<dbReference type="GO" id="GO:0043565">
    <property type="term" value="F:sequence-specific DNA binding"/>
    <property type="evidence" value="ECO:0007669"/>
    <property type="project" value="InterPro"/>
</dbReference>
<dbReference type="Gene3D" id="3.40.50.880">
    <property type="match status" value="1"/>
</dbReference>
<dbReference type="Proteomes" id="UP000249819">
    <property type="component" value="Unassembled WGS sequence"/>
</dbReference>
<dbReference type="PANTHER" id="PTHR43130">
    <property type="entry name" value="ARAC-FAMILY TRANSCRIPTIONAL REGULATOR"/>
    <property type="match status" value="1"/>
</dbReference>
<dbReference type="PANTHER" id="PTHR43130:SF3">
    <property type="entry name" value="HTH-TYPE TRANSCRIPTIONAL REGULATOR RV1931C"/>
    <property type="match status" value="1"/>
</dbReference>
<keyword evidence="3" id="KW-0732">Signal</keyword>
<dbReference type="SUPFAM" id="SSF52317">
    <property type="entry name" value="Class I glutamine amidotransferase-like"/>
    <property type="match status" value="1"/>
</dbReference>
<dbReference type="Gene3D" id="1.10.10.60">
    <property type="entry name" value="Homeodomain-like"/>
    <property type="match status" value="1"/>
</dbReference>
<dbReference type="AlphaFoldDB" id="A0A327W1T8"/>
<comment type="caution">
    <text evidence="5">The sequence shown here is derived from an EMBL/GenBank/DDBJ whole genome shotgun (WGS) entry which is preliminary data.</text>
</comment>
<dbReference type="InterPro" id="IPR018060">
    <property type="entry name" value="HTH_AraC"/>
</dbReference>
<keyword evidence="2" id="KW-0804">Transcription</keyword>
<dbReference type="Pfam" id="PF12833">
    <property type="entry name" value="HTH_18"/>
    <property type="match status" value="1"/>
</dbReference>
<keyword evidence="1" id="KW-0805">Transcription regulation</keyword>
<evidence type="ECO:0000259" key="4">
    <source>
        <dbReference type="PROSITE" id="PS01124"/>
    </source>
</evidence>
<keyword evidence="6" id="KW-1185">Reference proteome</keyword>
<accession>A0A327W1T8</accession>
<feature type="chain" id="PRO_5016255989" evidence="3">
    <location>
        <begin position="23"/>
        <end position="333"/>
    </location>
</feature>
<dbReference type="InterPro" id="IPR029062">
    <property type="entry name" value="Class_I_gatase-like"/>
</dbReference>
<dbReference type="EMBL" id="QLMA01000004">
    <property type="protein sequence ID" value="RAJ81994.1"/>
    <property type="molecule type" value="Genomic_DNA"/>
</dbReference>
<sequence>MTHKSKLVVIAVLPGSRLLTLAGPVDVFSFAINALRDMHGEDYTSYEMQIVTATPETAVQLNSPLNVVVHGSIYDIHQPIDTLIVVGWGLPAGEPVSSRFYQWLQQQASSIRRVAAICVGSFVLARAGLLHNKRATTHWEVYDRLREQFPDVIVDTTPFFIKDGNIYTAGGVTSGMDLALAMVEEDYGREVALRVARKLVIHLKRPGNQKQFGGLLPTYEVSSPLLLQLRPWLLEHIHEDLSVEKLAEKVHMSARNFARVFLKETGMTPAKFIEKFRVELARNYLENSPLSLEEIALKCGLGGLVSMRRVFLRHLEISPGTYRSTFRSALLPE</sequence>
<dbReference type="CDD" id="cd03137">
    <property type="entry name" value="GATase1_AraC_1"/>
    <property type="match status" value="1"/>
</dbReference>
<evidence type="ECO:0000256" key="3">
    <source>
        <dbReference type="SAM" id="SignalP"/>
    </source>
</evidence>
<dbReference type="SUPFAM" id="SSF46689">
    <property type="entry name" value="Homeodomain-like"/>
    <property type="match status" value="2"/>
</dbReference>
<dbReference type="SMART" id="SM00342">
    <property type="entry name" value="HTH_ARAC"/>
    <property type="match status" value="1"/>
</dbReference>
<dbReference type="PROSITE" id="PS01124">
    <property type="entry name" value="HTH_ARAC_FAMILY_2"/>
    <property type="match status" value="1"/>
</dbReference>
<feature type="domain" description="HTH araC/xylS-type" evidence="4">
    <location>
        <begin position="227"/>
        <end position="325"/>
    </location>
</feature>
<reference evidence="5 6" key="1">
    <citation type="submission" date="2018-06" db="EMBL/GenBank/DDBJ databases">
        <title>Genomic Encyclopedia of Archaeal and Bacterial Type Strains, Phase II (KMG-II): from individual species to whole genera.</title>
        <authorList>
            <person name="Goeker M."/>
        </authorList>
    </citation>
    <scope>NUCLEOTIDE SEQUENCE [LARGE SCALE GENOMIC DNA]</scope>
    <source>
        <strain evidence="5 6">DSM 29821</strain>
    </source>
</reference>
<feature type="signal peptide" evidence="3">
    <location>
        <begin position="1"/>
        <end position="22"/>
    </location>
</feature>
<dbReference type="Pfam" id="PF01965">
    <property type="entry name" value="DJ-1_PfpI"/>
    <property type="match status" value="1"/>
</dbReference>
<dbReference type="InterPro" id="IPR002818">
    <property type="entry name" value="DJ-1/PfpI"/>
</dbReference>
<proteinExistence type="predicted"/>
<gene>
    <name evidence="5" type="ORF">CLV59_104219</name>
</gene>
<dbReference type="GO" id="GO:0003700">
    <property type="term" value="F:DNA-binding transcription factor activity"/>
    <property type="evidence" value="ECO:0007669"/>
    <property type="project" value="InterPro"/>
</dbReference>
<dbReference type="RefSeq" id="WP_111592546.1">
    <property type="nucleotide sequence ID" value="NZ_QLMA01000004.1"/>
</dbReference>